<evidence type="ECO:0000256" key="1">
    <source>
        <dbReference type="SAM" id="MobiDB-lite"/>
    </source>
</evidence>
<feature type="compositionally biased region" description="Gly residues" evidence="1">
    <location>
        <begin position="95"/>
        <end position="104"/>
    </location>
</feature>
<evidence type="ECO:0000313" key="3">
    <source>
        <dbReference type="Proteomes" id="UP000268535"/>
    </source>
</evidence>
<dbReference type="AlphaFoldDB" id="A0A4P9WVU1"/>
<sequence>MSGDKLASSDFENSLIVGQYRIKPGGPIMRGLPDAGSDSFHLPGRPAPDSGLPSTGASGNTSGGYGNGAQDRGNVSHEYGVDLGSVNNQTQQGQGDYGSQGYGSQGSNQAASESQQDNDRDGYKHQGYGQQSFADDTLIQTVSSFDDSYVTPTPTPTPTPTTSARAVGTEDCNCEITSTTW</sequence>
<dbReference type="Proteomes" id="UP000268535">
    <property type="component" value="Unassembled WGS sequence"/>
</dbReference>
<feature type="compositionally biased region" description="Polar residues" evidence="1">
    <location>
        <begin position="128"/>
        <end position="146"/>
    </location>
</feature>
<protein>
    <submittedName>
        <fullName evidence="2">Uncharacterized protein</fullName>
    </submittedName>
</protein>
<name>A0A4P9WVU1_9FUNG</name>
<dbReference type="EMBL" id="ML012223">
    <property type="protein sequence ID" value="RKO95296.1"/>
    <property type="molecule type" value="Genomic_DNA"/>
</dbReference>
<feature type="region of interest" description="Disordered" evidence="1">
    <location>
        <begin position="22"/>
        <end position="166"/>
    </location>
</feature>
<accession>A0A4P9WVU1</accession>
<organism evidence="2 3">
    <name type="scientific">Caulochytrium protostelioides</name>
    <dbReference type="NCBI Taxonomy" id="1555241"/>
    <lineage>
        <taxon>Eukaryota</taxon>
        <taxon>Fungi</taxon>
        <taxon>Fungi incertae sedis</taxon>
        <taxon>Chytridiomycota</taxon>
        <taxon>Chytridiomycota incertae sedis</taxon>
        <taxon>Chytridiomycetes</taxon>
        <taxon>Caulochytriales</taxon>
        <taxon>Caulochytriaceae</taxon>
        <taxon>Caulochytrium</taxon>
    </lineage>
</organism>
<proteinExistence type="predicted"/>
<feature type="non-terminal residue" evidence="2">
    <location>
        <position position="181"/>
    </location>
</feature>
<gene>
    <name evidence="2" type="ORF">CAUPRSCDRAFT_12995</name>
</gene>
<evidence type="ECO:0000313" key="2">
    <source>
        <dbReference type="EMBL" id="RKO95296.1"/>
    </source>
</evidence>
<reference evidence="3" key="1">
    <citation type="journal article" date="2018" name="Nat. Microbiol.">
        <title>Leveraging single-cell genomics to expand the fungal tree of life.</title>
        <authorList>
            <person name="Ahrendt S.R."/>
            <person name="Quandt C.A."/>
            <person name="Ciobanu D."/>
            <person name="Clum A."/>
            <person name="Salamov A."/>
            <person name="Andreopoulos B."/>
            <person name="Cheng J.F."/>
            <person name="Woyke T."/>
            <person name="Pelin A."/>
            <person name="Henrissat B."/>
            <person name="Reynolds N.K."/>
            <person name="Benny G.L."/>
            <person name="Smith M.E."/>
            <person name="James T.Y."/>
            <person name="Grigoriev I.V."/>
        </authorList>
    </citation>
    <scope>NUCLEOTIDE SEQUENCE [LARGE SCALE GENOMIC DNA]</scope>
    <source>
        <strain evidence="3">ATCC 52028</strain>
    </source>
</reference>